<dbReference type="InterPro" id="IPR010640">
    <property type="entry name" value="Low_temperature_requirement_A"/>
</dbReference>
<dbReference type="Proteomes" id="UP000250153">
    <property type="component" value="Chromosome"/>
</dbReference>
<evidence type="ECO:0000256" key="1">
    <source>
        <dbReference type="SAM" id="Phobius"/>
    </source>
</evidence>
<feature type="transmembrane region" description="Helical" evidence="1">
    <location>
        <begin position="97"/>
        <end position="119"/>
    </location>
</feature>
<keyword evidence="1" id="KW-0812">Transmembrane</keyword>
<feature type="transmembrane region" description="Helical" evidence="1">
    <location>
        <begin position="312"/>
        <end position="335"/>
    </location>
</feature>
<evidence type="ECO:0000313" key="2">
    <source>
        <dbReference type="EMBL" id="AWZ37461.1"/>
    </source>
</evidence>
<feature type="transmembrane region" description="Helical" evidence="1">
    <location>
        <begin position="154"/>
        <end position="173"/>
    </location>
</feature>
<feature type="transmembrane region" description="Helical" evidence="1">
    <location>
        <begin position="73"/>
        <end position="91"/>
    </location>
</feature>
<dbReference type="EMBL" id="CP023565">
    <property type="protein sequence ID" value="AWZ37461.1"/>
    <property type="molecule type" value="Genomic_DNA"/>
</dbReference>
<evidence type="ECO:0000313" key="5">
    <source>
        <dbReference type="Proteomes" id="UP000250153"/>
    </source>
</evidence>
<dbReference type="RefSeq" id="WP_112193136.1">
    <property type="nucleotide sequence ID" value="NZ_CP023565.1"/>
</dbReference>
<dbReference type="GeneID" id="48465532"/>
<dbReference type="PANTHER" id="PTHR36840">
    <property type="entry name" value="BLL5714 PROTEIN"/>
    <property type="match status" value="1"/>
</dbReference>
<keyword evidence="1" id="KW-1133">Transmembrane helix</keyword>
<evidence type="ECO:0000313" key="3">
    <source>
        <dbReference type="EMBL" id="AWZ39541.1"/>
    </source>
</evidence>
<dbReference type="PANTHER" id="PTHR36840:SF1">
    <property type="entry name" value="BLL5714 PROTEIN"/>
    <property type="match status" value="1"/>
</dbReference>
<feature type="transmembrane region" description="Helical" evidence="1">
    <location>
        <begin position="257"/>
        <end position="279"/>
    </location>
</feature>
<feature type="transmembrane region" description="Helical" evidence="1">
    <location>
        <begin position="218"/>
        <end position="236"/>
    </location>
</feature>
<gene>
    <name evidence="3" type="ORF">CPQ89_00100</name>
    <name evidence="2" type="ORF">CPS94_00185</name>
</gene>
<dbReference type="EMBL" id="CP023566">
    <property type="protein sequence ID" value="AWZ39541.1"/>
    <property type="molecule type" value="Genomic_DNA"/>
</dbReference>
<dbReference type="KEGG" id="lmur:CPS94_00185"/>
<feature type="transmembrane region" description="Helical" evidence="1">
    <location>
        <begin position="193"/>
        <end position="212"/>
    </location>
</feature>
<dbReference type="AlphaFoldDB" id="A0AAD0P9E0"/>
<organism evidence="2 5">
    <name type="scientific">Ligilactobacillus murinus</name>
    <dbReference type="NCBI Taxonomy" id="1622"/>
    <lineage>
        <taxon>Bacteria</taxon>
        <taxon>Bacillati</taxon>
        <taxon>Bacillota</taxon>
        <taxon>Bacilli</taxon>
        <taxon>Lactobacillales</taxon>
        <taxon>Lactobacillaceae</taxon>
        <taxon>Ligilactobacillus</taxon>
    </lineage>
</organism>
<keyword evidence="4" id="KW-1185">Reference proteome</keyword>
<feature type="transmembrane region" description="Helical" evidence="1">
    <location>
        <begin position="131"/>
        <end position="148"/>
    </location>
</feature>
<evidence type="ECO:0000313" key="4">
    <source>
        <dbReference type="Proteomes" id="UP000250143"/>
    </source>
</evidence>
<feature type="transmembrane region" description="Helical" evidence="1">
    <location>
        <begin position="12"/>
        <end position="31"/>
    </location>
</feature>
<dbReference type="Pfam" id="PF06772">
    <property type="entry name" value="LtrA"/>
    <property type="match status" value="1"/>
</dbReference>
<feature type="transmembrane region" description="Helical" evidence="1">
    <location>
        <begin position="341"/>
        <end position="362"/>
    </location>
</feature>
<feature type="transmembrane region" description="Helical" evidence="1">
    <location>
        <begin position="37"/>
        <end position="61"/>
    </location>
</feature>
<protein>
    <submittedName>
        <fullName evidence="2">Low temperature requirement protein A</fullName>
    </submittedName>
</protein>
<name>A0AAD0P9E0_9LACO</name>
<proteinExistence type="predicted"/>
<sequence length="365" mass="41225">MKPKKVELTELFYDLVFVFAISKATSLIHHVEDGASFLGHFGMFAVVMIVFLNTWLIQTVYTNRYGKNSIRDIVFFMVDMALLLFMSNTFAGQLGAWFGPFVLATGLLSVTLFLQYFFVYLTTKTSADKQIAQSFMFILGIRSIALLLSPLLKIEWGVFLALFGILASWLLPLRFTKVMHAHPINFPHLLERLTLITIITFGETLINIAPYFTQQTFGVASLLIFGSVCMLFMTYITQFDHYIDEERENETGVLLIYLHYLILFGLSLVTVSLSFIGEAHFDKQVAVNCLYIGLALFYAGILLAARYNRKNLQLTFGVVTLFTLVTLGGFCLSSLNPDLLLIALIAFGVTALNSTNYIRYLIKRS</sequence>
<keyword evidence="1" id="KW-0472">Membrane</keyword>
<accession>A0AAD0P9E0</accession>
<dbReference type="Proteomes" id="UP000250143">
    <property type="component" value="Chromosome"/>
</dbReference>
<feature type="transmembrane region" description="Helical" evidence="1">
    <location>
        <begin position="285"/>
        <end position="305"/>
    </location>
</feature>
<reference evidence="4 5" key="1">
    <citation type="submission" date="2017-09" db="EMBL/GenBank/DDBJ databases">
        <title>Predominant Lactobacillus spp. isolated from feces of mice subjected to short-term calorie restriction.</title>
        <authorList>
            <person name="Zhang C."/>
            <person name="Zhao L."/>
            <person name="Pan F."/>
        </authorList>
    </citation>
    <scope>NUCLEOTIDE SEQUENCE [LARGE SCALE GENOMIC DNA]</scope>
    <source>
        <strain evidence="3 4">CR141</strain>
        <strain evidence="2 5">CR147</strain>
    </source>
</reference>